<feature type="domain" description="O-methyltransferase dimerisation" evidence="5">
    <location>
        <begin position="52"/>
        <end position="111"/>
    </location>
</feature>
<comment type="caution">
    <text evidence="6">The sequence shown here is derived from an EMBL/GenBank/DDBJ whole genome shotgun (WGS) entry which is preliminary data.</text>
</comment>
<evidence type="ECO:0000313" key="7">
    <source>
        <dbReference type="Proteomes" id="UP000618591"/>
    </source>
</evidence>
<dbReference type="PIRSF" id="PIRSF005739">
    <property type="entry name" value="O-mtase"/>
    <property type="match status" value="1"/>
</dbReference>
<dbReference type="Pfam" id="PF00891">
    <property type="entry name" value="Methyltransf_2"/>
    <property type="match status" value="1"/>
</dbReference>
<dbReference type="Gene3D" id="1.10.10.10">
    <property type="entry name" value="Winged helix-like DNA-binding domain superfamily/Winged helix DNA-binding domain"/>
    <property type="match status" value="1"/>
</dbReference>
<evidence type="ECO:0000259" key="5">
    <source>
        <dbReference type="Pfam" id="PF08100"/>
    </source>
</evidence>
<sequence length="376" mass="40604">MKLTRPDDNRNWRERWIAWRNRILADPGFQRFAVRFPLTRGIVRARARTMFDLVAGFTYSQTIAACVELGLLELLAAGPLAIEEIAARVDVPVEGTERLLRAAAALNLTQRLDATRWALGADGAALRGNGGIVEMVAHHRLLYADLADPVGLLRRGGGGGQLAHYWTYAERAGEGDGDDVAAYSRLMAASQPLVAQHIIDSYGFGRHARMLDVGGGEARFVRAVAARVPRLALSMFDLPAVGARAKAALLAAGLGNRVEIFGGNFLEDPLPHGHDLITLVRVLHDHDDAPALALLRAVHAALPPGGTLLIAEPMAGTRGAEPSGDAYFGLYLWAMGSGRPRTADEIRRMLRMTGFAESRIVPTALPLTVRIIVATR</sequence>
<dbReference type="CDD" id="cd02440">
    <property type="entry name" value="AdoMet_MTases"/>
    <property type="match status" value="1"/>
</dbReference>
<dbReference type="InterPro" id="IPR012967">
    <property type="entry name" value="COMT_dimerisation"/>
</dbReference>
<dbReference type="InterPro" id="IPR001077">
    <property type="entry name" value="COMT_C"/>
</dbReference>
<keyword evidence="7" id="KW-1185">Reference proteome</keyword>
<dbReference type="SUPFAM" id="SSF46785">
    <property type="entry name" value="Winged helix' DNA-binding domain"/>
    <property type="match status" value="1"/>
</dbReference>
<dbReference type="RefSeq" id="WP_188446251.1">
    <property type="nucleotide sequence ID" value="NZ_BMDW01000007.1"/>
</dbReference>
<gene>
    <name evidence="6" type="ORF">GCM10011395_15050</name>
</gene>
<keyword evidence="2" id="KW-0808">Transferase</keyword>
<evidence type="ECO:0000256" key="2">
    <source>
        <dbReference type="ARBA" id="ARBA00022679"/>
    </source>
</evidence>
<dbReference type="SUPFAM" id="SSF53335">
    <property type="entry name" value="S-adenosyl-L-methionine-dependent methyltransferases"/>
    <property type="match status" value="1"/>
</dbReference>
<dbReference type="PROSITE" id="PS51683">
    <property type="entry name" value="SAM_OMT_II"/>
    <property type="match status" value="1"/>
</dbReference>
<name>A0ABQ1GKP0_9SPHN</name>
<dbReference type="Proteomes" id="UP000618591">
    <property type="component" value="Unassembled WGS sequence"/>
</dbReference>
<dbReference type="Pfam" id="PF08100">
    <property type="entry name" value="Dimerisation"/>
    <property type="match status" value="1"/>
</dbReference>
<dbReference type="InterPro" id="IPR036388">
    <property type="entry name" value="WH-like_DNA-bd_sf"/>
</dbReference>
<accession>A0ABQ1GKP0</accession>
<dbReference type="Gene3D" id="1.10.287.1350">
    <property type="match status" value="1"/>
</dbReference>
<dbReference type="EMBL" id="BMDW01000007">
    <property type="protein sequence ID" value="GGA45820.1"/>
    <property type="molecule type" value="Genomic_DNA"/>
</dbReference>
<feature type="domain" description="O-methyltransferase C-terminal" evidence="4">
    <location>
        <begin position="175"/>
        <end position="355"/>
    </location>
</feature>
<protein>
    <submittedName>
        <fullName evidence="6">O-methyltransferase</fullName>
    </submittedName>
</protein>
<evidence type="ECO:0000256" key="3">
    <source>
        <dbReference type="ARBA" id="ARBA00022691"/>
    </source>
</evidence>
<reference evidence="7" key="1">
    <citation type="journal article" date="2019" name="Int. J. Syst. Evol. Microbiol.">
        <title>The Global Catalogue of Microorganisms (GCM) 10K type strain sequencing project: providing services to taxonomists for standard genome sequencing and annotation.</title>
        <authorList>
            <consortium name="The Broad Institute Genomics Platform"/>
            <consortium name="The Broad Institute Genome Sequencing Center for Infectious Disease"/>
            <person name="Wu L."/>
            <person name="Ma J."/>
        </authorList>
    </citation>
    <scope>NUCLEOTIDE SEQUENCE [LARGE SCALE GENOMIC DNA]</scope>
    <source>
        <strain evidence="7">CGMCC 1.10106</strain>
    </source>
</reference>
<dbReference type="InterPro" id="IPR016461">
    <property type="entry name" value="COMT-like"/>
</dbReference>
<dbReference type="PANTHER" id="PTHR43712">
    <property type="entry name" value="PUTATIVE (AFU_ORTHOLOGUE AFUA_4G14580)-RELATED"/>
    <property type="match status" value="1"/>
</dbReference>
<dbReference type="InterPro" id="IPR029063">
    <property type="entry name" value="SAM-dependent_MTases_sf"/>
</dbReference>
<proteinExistence type="predicted"/>
<evidence type="ECO:0000313" key="6">
    <source>
        <dbReference type="EMBL" id="GGA45820.1"/>
    </source>
</evidence>
<organism evidence="6 7">
    <name type="scientific">Sphingomonas psychrolutea</name>
    <dbReference type="NCBI Taxonomy" id="1259676"/>
    <lineage>
        <taxon>Bacteria</taxon>
        <taxon>Pseudomonadati</taxon>
        <taxon>Pseudomonadota</taxon>
        <taxon>Alphaproteobacteria</taxon>
        <taxon>Sphingomonadales</taxon>
        <taxon>Sphingomonadaceae</taxon>
        <taxon>Sphingomonas</taxon>
    </lineage>
</organism>
<evidence type="ECO:0000256" key="1">
    <source>
        <dbReference type="ARBA" id="ARBA00022603"/>
    </source>
</evidence>
<dbReference type="PANTHER" id="PTHR43712:SF2">
    <property type="entry name" value="O-METHYLTRANSFERASE CICE"/>
    <property type="match status" value="1"/>
</dbReference>
<dbReference type="Gene3D" id="3.40.50.150">
    <property type="entry name" value="Vaccinia Virus protein VP39"/>
    <property type="match status" value="1"/>
</dbReference>
<keyword evidence="1" id="KW-0489">Methyltransferase</keyword>
<dbReference type="InterPro" id="IPR036390">
    <property type="entry name" value="WH_DNA-bd_sf"/>
</dbReference>
<keyword evidence="3" id="KW-0949">S-adenosyl-L-methionine</keyword>
<evidence type="ECO:0000259" key="4">
    <source>
        <dbReference type="Pfam" id="PF00891"/>
    </source>
</evidence>